<sequence>MEENLEIVLGVMDLDLALREDTLPALTNKSTSEQKRRKKGGRNLTVCVIIMKKSIPEAIRGTTSETLTKAKDFLEYIEKSRGLDCSNSQKWIDAMNEEIKFMKDNDVWELVQLPQGAKPIG</sequence>
<gene>
    <name evidence="1" type="ORF">Sango_0016200</name>
</gene>
<dbReference type="EMBL" id="JACGWL010000001">
    <property type="protein sequence ID" value="KAK4409432.1"/>
    <property type="molecule type" value="Genomic_DNA"/>
</dbReference>
<dbReference type="AlphaFoldDB" id="A0AAE1XCJ3"/>
<protein>
    <submittedName>
        <fullName evidence="1">Uncharacterized protein</fullName>
    </submittedName>
</protein>
<proteinExistence type="predicted"/>
<organism evidence="1 2">
    <name type="scientific">Sesamum angolense</name>
    <dbReference type="NCBI Taxonomy" id="2727404"/>
    <lineage>
        <taxon>Eukaryota</taxon>
        <taxon>Viridiplantae</taxon>
        <taxon>Streptophyta</taxon>
        <taxon>Embryophyta</taxon>
        <taxon>Tracheophyta</taxon>
        <taxon>Spermatophyta</taxon>
        <taxon>Magnoliopsida</taxon>
        <taxon>eudicotyledons</taxon>
        <taxon>Gunneridae</taxon>
        <taxon>Pentapetalae</taxon>
        <taxon>asterids</taxon>
        <taxon>lamiids</taxon>
        <taxon>Lamiales</taxon>
        <taxon>Pedaliaceae</taxon>
        <taxon>Sesamum</taxon>
    </lineage>
</organism>
<name>A0AAE1XCJ3_9LAMI</name>
<comment type="caution">
    <text evidence="1">The sequence shown here is derived from an EMBL/GenBank/DDBJ whole genome shotgun (WGS) entry which is preliminary data.</text>
</comment>
<reference evidence="1" key="1">
    <citation type="submission" date="2020-06" db="EMBL/GenBank/DDBJ databases">
        <authorList>
            <person name="Li T."/>
            <person name="Hu X."/>
            <person name="Zhang T."/>
            <person name="Song X."/>
            <person name="Zhang H."/>
            <person name="Dai N."/>
            <person name="Sheng W."/>
            <person name="Hou X."/>
            <person name="Wei L."/>
        </authorList>
    </citation>
    <scope>NUCLEOTIDE SEQUENCE</scope>
    <source>
        <strain evidence="1">K16</strain>
        <tissue evidence="1">Leaf</tissue>
    </source>
</reference>
<evidence type="ECO:0000313" key="1">
    <source>
        <dbReference type="EMBL" id="KAK4409432.1"/>
    </source>
</evidence>
<dbReference type="Proteomes" id="UP001289374">
    <property type="component" value="Unassembled WGS sequence"/>
</dbReference>
<reference evidence="1" key="2">
    <citation type="journal article" date="2024" name="Plant">
        <title>Genomic evolution and insights into agronomic trait innovations of Sesamum species.</title>
        <authorList>
            <person name="Miao H."/>
            <person name="Wang L."/>
            <person name="Qu L."/>
            <person name="Liu H."/>
            <person name="Sun Y."/>
            <person name="Le M."/>
            <person name="Wang Q."/>
            <person name="Wei S."/>
            <person name="Zheng Y."/>
            <person name="Lin W."/>
            <person name="Duan Y."/>
            <person name="Cao H."/>
            <person name="Xiong S."/>
            <person name="Wang X."/>
            <person name="Wei L."/>
            <person name="Li C."/>
            <person name="Ma Q."/>
            <person name="Ju M."/>
            <person name="Zhao R."/>
            <person name="Li G."/>
            <person name="Mu C."/>
            <person name="Tian Q."/>
            <person name="Mei H."/>
            <person name="Zhang T."/>
            <person name="Gao T."/>
            <person name="Zhang H."/>
        </authorList>
    </citation>
    <scope>NUCLEOTIDE SEQUENCE</scope>
    <source>
        <strain evidence="1">K16</strain>
    </source>
</reference>
<keyword evidence="2" id="KW-1185">Reference proteome</keyword>
<accession>A0AAE1XCJ3</accession>
<evidence type="ECO:0000313" key="2">
    <source>
        <dbReference type="Proteomes" id="UP001289374"/>
    </source>
</evidence>